<sequence length="175" mass="19193">MDILKISYNNLNAISKISEVLRDIVNEDTLIVCIGSDRVLADSLAPMIGSILEKSTIRNKIFGVLGDSIHALNLEQKIQAIKNNYPNSNIIAIDACISKISDKGTIIISNKPVKPGLGVDKKLLEVGDYSIVGIIGRNKYDIYDTSDPELILDLADVISKSLISILLEKEERMIV</sequence>
<gene>
    <name evidence="1" type="ORF">SAMEA3375112_03302</name>
</gene>
<evidence type="ECO:0000313" key="2">
    <source>
        <dbReference type="Proteomes" id="UP000189137"/>
    </source>
</evidence>
<organism evidence="1 2">
    <name type="scientific">Clostridioides difficile</name>
    <name type="common">Peptoclostridium difficile</name>
    <dbReference type="NCBI Taxonomy" id="1496"/>
    <lineage>
        <taxon>Bacteria</taxon>
        <taxon>Bacillati</taxon>
        <taxon>Bacillota</taxon>
        <taxon>Clostridia</taxon>
        <taxon>Peptostreptococcales</taxon>
        <taxon>Peptostreptococcaceae</taxon>
        <taxon>Clostridioides</taxon>
    </lineage>
</organism>
<proteinExistence type="predicted"/>
<dbReference type="NCBIfam" id="TIGR02841">
    <property type="entry name" value="spore_YyaC"/>
    <property type="match status" value="1"/>
</dbReference>
<dbReference type="Pfam" id="PF06866">
    <property type="entry name" value="DUF1256"/>
    <property type="match status" value="1"/>
</dbReference>
<name>A0A9X8EMG7_CLODI</name>
<dbReference type="AlphaFoldDB" id="A0A9X8EMG7"/>
<dbReference type="InterPro" id="IPR009665">
    <property type="entry name" value="YyaC"/>
</dbReference>
<accession>A0A9X8EMG7</accession>
<dbReference type="Proteomes" id="UP000189137">
    <property type="component" value="Unassembled WGS sequence"/>
</dbReference>
<dbReference type="SUPFAM" id="SSF53163">
    <property type="entry name" value="HybD-like"/>
    <property type="match status" value="1"/>
</dbReference>
<evidence type="ECO:0000313" key="1">
    <source>
        <dbReference type="EMBL" id="SJS97579.1"/>
    </source>
</evidence>
<comment type="caution">
    <text evidence="1">The sequence shown here is derived from an EMBL/GenBank/DDBJ whole genome shotgun (WGS) entry which is preliminary data.</text>
</comment>
<dbReference type="EMBL" id="FUPS01000014">
    <property type="protein sequence ID" value="SJS97579.1"/>
    <property type="molecule type" value="Genomic_DNA"/>
</dbReference>
<reference evidence="1 2" key="1">
    <citation type="submission" date="2017-02" db="EMBL/GenBank/DDBJ databases">
        <authorList>
            <consortium name="Pathogen Informatics"/>
        </authorList>
    </citation>
    <scope>NUCLEOTIDE SEQUENCE [LARGE SCALE GENOMIC DNA]</scope>
    <source>
        <strain evidence="1 2">VRECD0157</strain>
    </source>
</reference>
<protein>
    <submittedName>
        <fullName evidence="1">Sporulation protein YyaC</fullName>
    </submittedName>
</protein>
<dbReference type="RefSeq" id="WP_018112612.1">
    <property type="nucleotide sequence ID" value="NZ_BINM01000001.1"/>
</dbReference>
<dbReference type="InterPro" id="IPR023430">
    <property type="entry name" value="Pept_HybD-like_dom_sf"/>
</dbReference>